<dbReference type="SUPFAM" id="SSF46689">
    <property type="entry name" value="Homeodomain-like"/>
    <property type="match status" value="1"/>
</dbReference>
<evidence type="ECO:0000313" key="5">
    <source>
        <dbReference type="Proteomes" id="UP000512286"/>
    </source>
</evidence>
<dbReference type="GO" id="GO:0003677">
    <property type="term" value="F:DNA binding"/>
    <property type="evidence" value="ECO:0007669"/>
    <property type="project" value="UniProtKB-UniRule"/>
</dbReference>
<dbReference type="AlphaFoldDB" id="A0A7D6ZEX7"/>
<evidence type="ECO:0000259" key="3">
    <source>
        <dbReference type="PROSITE" id="PS50977"/>
    </source>
</evidence>
<dbReference type="Pfam" id="PF00440">
    <property type="entry name" value="TetR_N"/>
    <property type="match status" value="1"/>
</dbReference>
<evidence type="ECO:0000256" key="2">
    <source>
        <dbReference type="PROSITE-ProRule" id="PRU00335"/>
    </source>
</evidence>
<dbReference type="PRINTS" id="PR00455">
    <property type="entry name" value="HTHTETR"/>
</dbReference>
<dbReference type="EMBL" id="CP059378">
    <property type="protein sequence ID" value="QLY77959.1"/>
    <property type="molecule type" value="Genomic_DNA"/>
</dbReference>
<dbReference type="Gene3D" id="1.10.357.10">
    <property type="entry name" value="Tetracycline Repressor, domain 2"/>
    <property type="match status" value="1"/>
</dbReference>
<dbReference type="PANTHER" id="PTHR43479">
    <property type="entry name" value="ACREF/ENVCD OPERON REPRESSOR-RELATED"/>
    <property type="match status" value="1"/>
</dbReference>
<feature type="DNA-binding region" description="H-T-H motif" evidence="2">
    <location>
        <begin position="32"/>
        <end position="51"/>
    </location>
</feature>
<accession>A0A7D6ZEX7</accession>
<dbReference type="SUPFAM" id="SSF48498">
    <property type="entry name" value="Tetracyclin repressor-like, C-terminal domain"/>
    <property type="match status" value="1"/>
</dbReference>
<evidence type="ECO:0000313" key="4">
    <source>
        <dbReference type="EMBL" id="QLY77959.1"/>
    </source>
</evidence>
<proteinExistence type="predicted"/>
<dbReference type="InterPro" id="IPR050624">
    <property type="entry name" value="HTH-type_Tx_Regulator"/>
</dbReference>
<dbReference type="KEGG" id="cint:HZF06_12690"/>
<feature type="domain" description="HTH tetR-type" evidence="3">
    <location>
        <begin position="9"/>
        <end position="69"/>
    </location>
</feature>
<dbReference type="InterPro" id="IPR009057">
    <property type="entry name" value="Homeodomain-like_sf"/>
</dbReference>
<dbReference type="Proteomes" id="UP000512286">
    <property type="component" value="Chromosome"/>
</dbReference>
<organism evidence="4 5">
    <name type="scientific">Clostridium intestinale</name>
    <dbReference type="NCBI Taxonomy" id="36845"/>
    <lineage>
        <taxon>Bacteria</taxon>
        <taxon>Bacillati</taxon>
        <taxon>Bacillota</taxon>
        <taxon>Clostridia</taxon>
        <taxon>Eubacteriales</taxon>
        <taxon>Clostridiaceae</taxon>
        <taxon>Clostridium</taxon>
    </lineage>
</organism>
<dbReference type="RefSeq" id="WP_181600437.1">
    <property type="nucleotide sequence ID" value="NZ_CP059378.1"/>
</dbReference>
<dbReference type="InterPro" id="IPR036271">
    <property type="entry name" value="Tet_transcr_reg_TetR-rel_C_sf"/>
</dbReference>
<protein>
    <submittedName>
        <fullName evidence="4">TetR/AcrR family transcriptional regulator</fullName>
    </submittedName>
</protein>
<evidence type="ECO:0000256" key="1">
    <source>
        <dbReference type="ARBA" id="ARBA00023125"/>
    </source>
</evidence>
<sequence>MNGYERRTEEKKKLILNTALDMFLRSGISNTSVSDIAKTAKVSKVTIFNYFQSKDNLAREALKIYFDQYISSFINIIESNKTFIEKSEEIFSLSAKNAPTMMESDILSKEVWEDPLMQQIYNELVNESMLFLIKYIEQGKKEGVIDSVIPTNALISFISMWAALSNPGTGDASIEYILGVSKLFFFGIFGDKDNLKERSRLFKSYERVITGQEQKDRNRNF</sequence>
<name>A0A7D6ZEX7_9CLOT</name>
<dbReference type="InterPro" id="IPR001647">
    <property type="entry name" value="HTH_TetR"/>
</dbReference>
<keyword evidence="1 2" id="KW-0238">DNA-binding</keyword>
<reference evidence="4 5" key="1">
    <citation type="submission" date="2020-07" db="EMBL/GenBank/DDBJ databases">
        <title>Electron transfer.</title>
        <authorList>
            <person name="Huang L."/>
            <person name="Liu X."/>
            <person name="Zhou S."/>
        </authorList>
    </citation>
    <scope>NUCLEOTIDE SEQUENCE [LARGE SCALE GENOMIC DNA]</scope>
    <source>
        <strain evidence="4 5">Lx1</strain>
    </source>
</reference>
<dbReference type="PANTHER" id="PTHR43479:SF21">
    <property type="entry name" value="TRANSCRIPTIONAL REGULATOR, TETR FAMILY"/>
    <property type="match status" value="1"/>
</dbReference>
<gene>
    <name evidence="4" type="ORF">HZF06_12690</name>
</gene>
<dbReference type="PROSITE" id="PS50977">
    <property type="entry name" value="HTH_TETR_2"/>
    <property type="match status" value="1"/>
</dbReference>